<comment type="similarity">
    <text evidence="3">In the N-terminal section; belongs to the FlgJ family.</text>
</comment>
<dbReference type="RefSeq" id="WP_273229319.1">
    <property type="nucleotide sequence ID" value="NZ_QFOH01000003.1"/>
</dbReference>
<proteinExistence type="inferred from homology"/>
<keyword evidence="10" id="KW-0961">Cell wall biogenesis/degradation</keyword>
<dbReference type="Gene3D" id="1.10.530.10">
    <property type="match status" value="1"/>
</dbReference>
<feature type="domain" description="Mannosyl-glycoprotein endo-beta-N-acetylglucosamidase-like" evidence="13">
    <location>
        <begin position="247"/>
        <end position="405"/>
    </location>
</feature>
<comment type="caution">
    <text evidence="14">The sequence shown here is derived from an EMBL/GenBank/DDBJ whole genome shotgun (WGS) entry which is preliminary data.</text>
</comment>
<keyword evidence="7" id="KW-1005">Bacterial flagellum biogenesis</keyword>
<evidence type="ECO:0000256" key="3">
    <source>
        <dbReference type="ARBA" id="ARBA00006880"/>
    </source>
</evidence>
<evidence type="ECO:0000256" key="6">
    <source>
        <dbReference type="ARBA" id="ARBA00022764"/>
    </source>
</evidence>
<dbReference type="InterPro" id="IPR019301">
    <property type="entry name" value="Flagellar_prot_FlgJ_N"/>
</dbReference>
<feature type="compositionally biased region" description="Polar residues" evidence="12">
    <location>
        <begin position="138"/>
        <end position="148"/>
    </location>
</feature>
<feature type="region of interest" description="Disordered" evidence="12">
    <location>
        <begin position="108"/>
        <end position="148"/>
    </location>
</feature>
<feature type="region of interest" description="Disordered" evidence="12">
    <location>
        <begin position="1"/>
        <end position="20"/>
    </location>
</feature>
<dbReference type="Gene3D" id="2.10.70.40">
    <property type="entry name" value="peptidoglycan hydrolase"/>
    <property type="match status" value="1"/>
</dbReference>
<keyword evidence="14" id="KW-0282">Flagellum</keyword>
<evidence type="ECO:0000256" key="8">
    <source>
        <dbReference type="ARBA" id="ARBA00022801"/>
    </source>
</evidence>
<dbReference type="GO" id="GO:0004040">
    <property type="term" value="F:amidase activity"/>
    <property type="evidence" value="ECO:0007669"/>
    <property type="project" value="InterPro"/>
</dbReference>
<dbReference type="AlphaFoldDB" id="A0A2W5D396"/>
<accession>A0A2W5D396</accession>
<evidence type="ECO:0000256" key="5">
    <source>
        <dbReference type="ARBA" id="ARBA00013433"/>
    </source>
</evidence>
<name>A0A2W5D396_9PSED</name>
<dbReference type="GO" id="GO:0016798">
    <property type="term" value="F:hydrolase activity, acting on glycosyl bonds"/>
    <property type="evidence" value="ECO:0007669"/>
    <property type="project" value="UniProtKB-KW"/>
</dbReference>
<keyword evidence="14" id="KW-0969">Cilium</keyword>
<dbReference type="GO" id="GO:0071555">
    <property type="term" value="P:cell wall organization"/>
    <property type="evidence" value="ECO:0007669"/>
    <property type="project" value="UniProtKB-KW"/>
</dbReference>
<gene>
    <name evidence="14" type="ORF">DI599_03410</name>
</gene>
<feature type="compositionally biased region" description="Polar residues" evidence="12">
    <location>
        <begin position="8"/>
        <end position="20"/>
    </location>
</feature>
<dbReference type="GO" id="GO:0071973">
    <property type="term" value="P:bacterial-type flagellum-dependent cell motility"/>
    <property type="evidence" value="ECO:0007669"/>
    <property type="project" value="TreeGrafter"/>
</dbReference>
<comment type="similarity">
    <text evidence="4">In the C-terminal section; belongs to the glycosyl hydrolase 73 family.</text>
</comment>
<evidence type="ECO:0000256" key="2">
    <source>
        <dbReference type="ARBA" id="ARBA00004418"/>
    </source>
</evidence>
<dbReference type="Proteomes" id="UP000249198">
    <property type="component" value="Unassembled WGS sequence"/>
</dbReference>
<evidence type="ECO:0000256" key="9">
    <source>
        <dbReference type="ARBA" id="ARBA00023295"/>
    </source>
</evidence>
<evidence type="ECO:0000313" key="15">
    <source>
        <dbReference type="Proteomes" id="UP000249198"/>
    </source>
</evidence>
<comment type="function">
    <text evidence="1">Flagellum-specific muramidase which hydrolyzes the peptidoglycan layer to assemble the rod structure in the periplasmic space.</text>
</comment>
<dbReference type="PANTHER" id="PTHR33308:SF9">
    <property type="entry name" value="PEPTIDOGLYCAN HYDROLASE FLGJ"/>
    <property type="match status" value="1"/>
</dbReference>
<dbReference type="GO" id="GO:0042597">
    <property type="term" value="C:periplasmic space"/>
    <property type="evidence" value="ECO:0007669"/>
    <property type="project" value="UniProtKB-SubCell"/>
</dbReference>
<evidence type="ECO:0000256" key="4">
    <source>
        <dbReference type="ARBA" id="ARBA00007974"/>
    </source>
</evidence>
<evidence type="ECO:0000256" key="1">
    <source>
        <dbReference type="ARBA" id="ARBA00002954"/>
    </source>
</evidence>
<keyword evidence="6" id="KW-0574">Periplasm</keyword>
<keyword evidence="9" id="KW-0326">Glycosidase</keyword>
<dbReference type="PANTHER" id="PTHR33308">
    <property type="entry name" value="PEPTIDOGLYCAN HYDROLASE FLGJ"/>
    <property type="match status" value="1"/>
</dbReference>
<evidence type="ECO:0000256" key="11">
    <source>
        <dbReference type="ARBA" id="ARBA00030835"/>
    </source>
</evidence>
<dbReference type="InterPro" id="IPR023346">
    <property type="entry name" value="Lysozyme-like_dom_sf"/>
</dbReference>
<dbReference type="InterPro" id="IPR051056">
    <property type="entry name" value="Glycosyl_Hydrolase_73"/>
</dbReference>
<comment type="subcellular location">
    <subcellularLocation>
        <location evidence="2">Periplasm</location>
    </subcellularLocation>
</comment>
<evidence type="ECO:0000256" key="12">
    <source>
        <dbReference type="SAM" id="MobiDB-lite"/>
    </source>
</evidence>
<dbReference type="InterPro" id="IPR002901">
    <property type="entry name" value="MGlyc_endo_b_GlcNAc-like_dom"/>
</dbReference>
<dbReference type="SUPFAM" id="SSF53955">
    <property type="entry name" value="Lysozyme-like"/>
    <property type="match status" value="1"/>
</dbReference>
<keyword evidence="8 14" id="KW-0378">Hydrolase</keyword>
<dbReference type="Pfam" id="PF01832">
    <property type="entry name" value="Glucosaminidase"/>
    <property type="match status" value="1"/>
</dbReference>
<organism evidence="14 15">
    <name type="scientific">Pseudomonas kuykendallii</name>
    <dbReference type="NCBI Taxonomy" id="1007099"/>
    <lineage>
        <taxon>Bacteria</taxon>
        <taxon>Pseudomonadati</taxon>
        <taxon>Pseudomonadota</taxon>
        <taxon>Gammaproteobacteria</taxon>
        <taxon>Pseudomonadales</taxon>
        <taxon>Pseudomonadaceae</taxon>
        <taxon>Pseudomonas</taxon>
    </lineage>
</organism>
<dbReference type="Pfam" id="PF10135">
    <property type="entry name" value="Rod-binding"/>
    <property type="match status" value="1"/>
</dbReference>
<reference evidence="14 15" key="1">
    <citation type="submission" date="2017-08" db="EMBL/GenBank/DDBJ databases">
        <title>Infants hospitalized years apart are colonized by the same room-sourced microbial strains.</title>
        <authorList>
            <person name="Brooks B."/>
            <person name="Olm M.R."/>
            <person name="Firek B.A."/>
            <person name="Baker R."/>
            <person name="Thomas B.C."/>
            <person name="Morowitz M.J."/>
            <person name="Banfield J.F."/>
        </authorList>
    </citation>
    <scope>NUCLEOTIDE SEQUENCE [LARGE SCALE GENOMIC DNA]</scope>
    <source>
        <strain evidence="14">S2_009_000_R2_77</strain>
    </source>
</reference>
<dbReference type="NCBIfam" id="TIGR02541">
    <property type="entry name" value="flagell_FlgJ"/>
    <property type="match status" value="1"/>
</dbReference>
<dbReference type="GO" id="GO:0044780">
    <property type="term" value="P:bacterial-type flagellum assembly"/>
    <property type="evidence" value="ECO:0007669"/>
    <property type="project" value="InterPro"/>
</dbReference>
<evidence type="ECO:0000256" key="7">
    <source>
        <dbReference type="ARBA" id="ARBA00022795"/>
    </source>
</evidence>
<sequence length="419" mass="45091">MDSRLGGNYSSNTDSGSVTDLNRLAAMKGKNRDSAENVKKVAQEFESLFLSQMMKSMRSANEVLADKDSPFSSQTSKQYQDMHDQQLAMNLSKEGGIGLAGVLERQLSHTTSGAGRKNPFAQSGDAAAVTATADKGKTQPSGAVWPSSSKKLAAVDPTRDDSKLINQRRLSLPASISQRIAAGIVPDSAEKTAAVASIAEQIGSDWKQVQQSAQTQAANPFQNRIAGLDKSAAPASISKAEAVAATSEKTRFSSKEDFIQTMLPMAEAAAKRIGVDPRYLVAQAALETGWGKHMIRQADGSSANNLFGIKSHGWKGGSVNAVTNEYVGGKEVKEVAKFRTYDSYADSFHDYVDFLQTNERYGDALKTNGNSEKFMTELQEAGYATDPRYARKVNQIARSMDTYHSIQTLASVGSGTTRI</sequence>
<evidence type="ECO:0000256" key="10">
    <source>
        <dbReference type="ARBA" id="ARBA00023316"/>
    </source>
</evidence>
<evidence type="ECO:0000259" key="13">
    <source>
        <dbReference type="SMART" id="SM00047"/>
    </source>
</evidence>
<evidence type="ECO:0000313" key="14">
    <source>
        <dbReference type="EMBL" id="PZP26221.1"/>
    </source>
</evidence>
<protein>
    <recommendedName>
        <fullName evidence="5">Peptidoglycan hydrolase FlgJ</fullName>
    </recommendedName>
    <alternativeName>
        <fullName evidence="11">Muramidase FlgJ</fullName>
    </alternativeName>
</protein>
<dbReference type="InterPro" id="IPR013377">
    <property type="entry name" value="FlgJ"/>
</dbReference>
<dbReference type="EMBL" id="QFOH01000003">
    <property type="protein sequence ID" value="PZP26221.1"/>
    <property type="molecule type" value="Genomic_DNA"/>
</dbReference>
<keyword evidence="14" id="KW-0966">Cell projection</keyword>
<dbReference type="SMART" id="SM00047">
    <property type="entry name" value="LYZ2"/>
    <property type="match status" value="1"/>
</dbReference>